<protein>
    <submittedName>
        <fullName evidence="3">Por secretion system C-terminal sorting domain-containing protein</fullName>
    </submittedName>
</protein>
<feature type="domain" description="PKD-like" evidence="2">
    <location>
        <begin position="56"/>
        <end position="126"/>
    </location>
</feature>
<dbReference type="RefSeq" id="WP_244500666.1">
    <property type="nucleotide sequence ID" value="NZ_FMYP01000014.1"/>
</dbReference>
<dbReference type="Gene3D" id="3.40.50.200">
    <property type="entry name" value="Peptidase S8/S53 domain"/>
    <property type="match status" value="1"/>
</dbReference>
<evidence type="ECO:0000259" key="2">
    <source>
        <dbReference type="Pfam" id="PF19408"/>
    </source>
</evidence>
<dbReference type="Proteomes" id="UP000199452">
    <property type="component" value="Unassembled WGS sequence"/>
</dbReference>
<proteinExistence type="predicted"/>
<feature type="domain" description="Secretion system C-terminal sorting" evidence="1">
    <location>
        <begin position="225"/>
        <end position="317"/>
    </location>
</feature>
<evidence type="ECO:0000259" key="1">
    <source>
        <dbReference type="Pfam" id="PF18962"/>
    </source>
</evidence>
<evidence type="ECO:0000313" key="3">
    <source>
        <dbReference type="EMBL" id="SDC01507.1"/>
    </source>
</evidence>
<dbReference type="STRING" id="1640674.SAMN05216323_101459"/>
<dbReference type="GO" id="GO:0004252">
    <property type="term" value="F:serine-type endopeptidase activity"/>
    <property type="evidence" value="ECO:0007669"/>
    <property type="project" value="InterPro"/>
</dbReference>
<name>A0A1G6I4N2_9BACT</name>
<organism evidence="3 4">
    <name type="scientific">Williamwhitmania taraxaci</name>
    <dbReference type="NCBI Taxonomy" id="1640674"/>
    <lineage>
        <taxon>Bacteria</taxon>
        <taxon>Pseudomonadati</taxon>
        <taxon>Bacteroidota</taxon>
        <taxon>Bacteroidia</taxon>
        <taxon>Bacteroidales</taxon>
        <taxon>Williamwhitmaniaceae</taxon>
        <taxon>Williamwhitmania</taxon>
    </lineage>
</organism>
<keyword evidence="4" id="KW-1185">Reference proteome</keyword>
<evidence type="ECO:0000313" key="4">
    <source>
        <dbReference type="Proteomes" id="UP000199452"/>
    </source>
</evidence>
<dbReference type="GO" id="GO:0006508">
    <property type="term" value="P:proteolysis"/>
    <property type="evidence" value="ECO:0007669"/>
    <property type="project" value="InterPro"/>
</dbReference>
<dbReference type="Pfam" id="PF18962">
    <property type="entry name" value="Por_Secre_tail"/>
    <property type="match status" value="1"/>
</dbReference>
<dbReference type="Pfam" id="PF19408">
    <property type="entry name" value="PKD_6"/>
    <property type="match status" value="1"/>
</dbReference>
<dbReference type="SUPFAM" id="SSF52743">
    <property type="entry name" value="Subtilisin-like"/>
    <property type="match status" value="1"/>
</dbReference>
<accession>A0A1G6I4N2</accession>
<sequence>MLSINPNLTQQQVFDILTKSTDKVGGYVYANGRSNEMGFGRLNACRAVTQSLSSVVLISGPTTVCTSGATYTVSNLPAGCTVSWSGSSNLTLSSASGSSATFVANGSGDGWVQATLSSECGNVNLSPCPVVVGSPTPGPISIRFDAPPKRCTASIAPMRSATSYRWYVDGVLEQDELRIRCVFDRQLHNCGHVYYVDVAAVNACGVSEISHAEVSETPCENDFRIFPNPASDNVTLTIGGGENTASFLSTSTAASAPFGTRSTLAGSYTIRILDNYGMLKVTLKSSGEPVVIPVGSYNNGIYIVEINDGKKVSRQQLLVKH</sequence>
<dbReference type="InterPro" id="IPR045829">
    <property type="entry name" value="PKD_6"/>
</dbReference>
<gene>
    <name evidence="3" type="ORF">SAMN05216323_101459</name>
</gene>
<dbReference type="EMBL" id="FMYP01000014">
    <property type="protein sequence ID" value="SDC01507.1"/>
    <property type="molecule type" value="Genomic_DNA"/>
</dbReference>
<dbReference type="AlphaFoldDB" id="A0A1G6I4N2"/>
<reference evidence="3 4" key="1">
    <citation type="submission" date="2016-09" db="EMBL/GenBank/DDBJ databases">
        <authorList>
            <person name="Capua I."/>
            <person name="De Benedictis P."/>
            <person name="Joannis T."/>
            <person name="Lombin L.H."/>
            <person name="Cattoli G."/>
        </authorList>
    </citation>
    <scope>NUCLEOTIDE SEQUENCE [LARGE SCALE GENOMIC DNA]</scope>
    <source>
        <strain evidence="3 4">A7P-90m</strain>
    </source>
</reference>
<dbReference type="InterPro" id="IPR026444">
    <property type="entry name" value="Secre_tail"/>
</dbReference>
<dbReference type="InterPro" id="IPR036852">
    <property type="entry name" value="Peptidase_S8/S53_dom_sf"/>
</dbReference>